<organism evidence="2">
    <name type="scientific">Phaeodactylum tricornutum</name>
    <name type="common">Diatom</name>
    <dbReference type="NCBI Taxonomy" id="2850"/>
    <lineage>
        <taxon>Eukaryota</taxon>
        <taxon>Sar</taxon>
        <taxon>Stramenopiles</taxon>
        <taxon>Ochrophyta</taxon>
        <taxon>Bacillariophyta</taxon>
        <taxon>Bacillariophyceae</taxon>
        <taxon>Bacillariophycidae</taxon>
        <taxon>Naviculales</taxon>
        <taxon>Phaeodactylaceae</taxon>
        <taxon>Phaeodactylum</taxon>
    </lineage>
</organism>
<dbReference type="PANTHER" id="PTHR31350:SF21">
    <property type="entry name" value="F-BOX ONLY PROTEIN 21"/>
    <property type="match status" value="1"/>
</dbReference>
<name>A0A8J9S752_PHATR</name>
<dbReference type="InterPro" id="IPR036047">
    <property type="entry name" value="F-box-like_dom_sf"/>
</dbReference>
<dbReference type="Pfam" id="PF13369">
    <property type="entry name" value="Transglut_core2"/>
    <property type="match status" value="1"/>
</dbReference>
<evidence type="ECO:0000313" key="2">
    <source>
        <dbReference type="EMBL" id="CAG9285155.1"/>
    </source>
</evidence>
<protein>
    <recommendedName>
        <fullName evidence="1">Protein SirB1 N-terminal domain-containing protein</fullName>
    </recommendedName>
</protein>
<dbReference type="PANTHER" id="PTHR31350">
    <property type="entry name" value="SI:DKEY-261L7.2"/>
    <property type="match status" value="1"/>
</dbReference>
<dbReference type="Proteomes" id="UP000836788">
    <property type="component" value="Chromosome 2"/>
</dbReference>
<proteinExistence type="predicted"/>
<sequence length="437" mass="50421">MKSSPTNLPFEVAQIIASFVAEGSTLIRLGAVSRVFAEACGEEATWERLYRNVWWNIPRQHTLSYRSDYARRFVLDRSVFQQLQRIAACLRRTCPNQIRDVDLIRLLQRDKSWLHLINNDEYAECMTVPRGMALHQYTGDLCDQYTTCVASITLEYFTLAYISREWNYWLQQSNRNSPTHDSICLEEGAFLLAFSLFDWEKSLNTRPDLARLDMFRRLDELALQLQSRIGLETTASEDPVGATTKLSELLRDLGYGGNVENYYDLNNSSLLFILENRKGIPITLAVLYKCVLRRVGVFVDIIGLPGHVVLGISTNEIFVDVFCGGQVLSVQNCREIVDQYHVEWTDQFLAPVTASDVLLRMTNNMLHCMHRRLAGHLGELQSFEISEVQSRIQFLRKCLLRFQGDGIEEYDDTDELGVRKFQFENRYTLHSFASQFD</sequence>
<dbReference type="InterPro" id="IPR032698">
    <property type="entry name" value="SirB1_N"/>
</dbReference>
<feature type="domain" description="Protein SirB1 N-terminal" evidence="1">
    <location>
        <begin position="216"/>
        <end position="363"/>
    </location>
</feature>
<dbReference type="AlphaFoldDB" id="A0A8J9S752"/>
<gene>
    <name evidence="2" type="ORF">PTTT1_LOCUS28137</name>
</gene>
<dbReference type="EMBL" id="OU594943">
    <property type="protein sequence ID" value="CAG9285155.1"/>
    <property type="molecule type" value="Genomic_DNA"/>
</dbReference>
<dbReference type="SUPFAM" id="SSF81383">
    <property type="entry name" value="F-box domain"/>
    <property type="match status" value="1"/>
</dbReference>
<accession>A0A8J9S752</accession>
<evidence type="ECO:0000259" key="1">
    <source>
        <dbReference type="Pfam" id="PF13369"/>
    </source>
</evidence>
<reference evidence="2" key="1">
    <citation type="submission" date="2022-02" db="EMBL/GenBank/DDBJ databases">
        <authorList>
            <person name="Giguere J D."/>
        </authorList>
    </citation>
    <scope>NUCLEOTIDE SEQUENCE</scope>
    <source>
        <strain evidence="2">CCAP 1055/1</strain>
    </source>
</reference>